<dbReference type="SUPFAM" id="SSF54211">
    <property type="entry name" value="Ribosomal protein S5 domain 2-like"/>
    <property type="match status" value="1"/>
</dbReference>
<dbReference type="InterPro" id="IPR014721">
    <property type="entry name" value="Ribsml_uS5_D2-typ_fold_subgr"/>
</dbReference>
<accession>A0A563F197</accession>
<keyword evidence="2" id="KW-1185">Reference proteome</keyword>
<dbReference type="SUPFAM" id="SSF55060">
    <property type="entry name" value="GHMP Kinase, C-terminal domain"/>
    <property type="match status" value="1"/>
</dbReference>
<dbReference type="Gene3D" id="3.30.230.10">
    <property type="match status" value="1"/>
</dbReference>
<dbReference type="AlphaFoldDB" id="A0A563F197"/>
<evidence type="ECO:0008006" key="3">
    <source>
        <dbReference type="Google" id="ProtNLM"/>
    </source>
</evidence>
<gene>
    <name evidence="1" type="ORF">FKR81_02725</name>
</gene>
<name>A0A563F197_9PSEU</name>
<sequence length="274" mass="28682">MIDIADRPDVAPELRLVPHAFRRVFGQPAQGVWYAPGVLSLMGGALTVCAKWGAIVAGIKRDDGVLELASINRPAERVSLPTDDVPEWAAPIAQIPGWSGGATLLCSVDLPRGSGLRAGDALACAAAMALSDLHGAALSIHGAYAGKPGHAVDREGRVRPIDLAGQRLLVIDTRIRRDRPLEPRRACVDGSLGDAMTAYHFGQRPDPEQDAVVSAALAAGAHGASMLVDEPGRPVVALVDTDRLATVRATISAAYSPTPRYLTVLPSGGAYRVT</sequence>
<evidence type="ECO:0000313" key="1">
    <source>
        <dbReference type="EMBL" id="TWP53689.1"/>
    </source>
</evidence>
<comment type="caution">
    <text evidence="1">The sequence shown here is derived from an EMBL/GenBank/DDBJ whole genome shotgun (WGS) entry which is preliminary data.</text>
</comment>
<dbReference type="Proteomes" id="UP000316639">
    <property type="component" value="Unassembled WGS sequence"/>
</dbReference>
<dbReference type="RefSeq" id="WP_146349285.1">
    <property type="nucleotide sequence ID" value="NZ_VOBR01000002.1"/>
</dbReference>
<protein>
    <recommendedName>
        <fullName evidence="3">Galactokinase</fullName>
    </recommendedName>
</protein>
<organism evidence="1 2">
    <name type="scientific">Lentzea tibetensis</name>
    <dbReference type="NCBI Taxonomy" id="2591470"/>
    <lineage>
        <taxon>Bacteria</taxon>
        <taxon>Bacillati</taxon>
        <taxon>Actinomycetota</taxon>
        <taxon>Actinomycetes</taxon>
        <taxon>Pseudonocardiales</taxon>
        <taxon>Pseudonocardiaceae</taxon>
        <taxon>Lentzea</taxon>
    </lineage>
</organism>
<dbReference type="EMBL" id="VOBR01000002">
    <property type="protein sequence ID" value="TWP53689.1"/>
    <property type="molecule type" value="Genomic_DNA"/>
</dbReference>
<dbReference type="InterPro" id="IPR020568">
    <property type="entry name" value="Ribosomal_Su5_D2-typ_SF"/>
</dbReference>
<proteinExistence type="predicted"/>
<dbReference type="InterPro" id="IPR036554">
    <property type="entry name" value="GHMP_kinase_C_sf"/>
</dbReference>
<reference evidence="1 2" key="1">
    <citation type="submission" date="2019-07" db="EMBL/GenBank/DDBJ databases">
        <title>Lentzea xizangensis sp. nov., isolated from Qinghai-Tibetan Plateau Soils.</title>
        <authorList>
            <person name="Huang J."/>
        </authorList>
    </citation>
    <scope>NUCLEOTIDE SEQUENCE [LARGE SCALE GENOMIC DNA]</scope>
    <source>
        <strain evidence="1 2">FXJ1.1311</strain>
    </source>
</reference>
<evidence type="ECO:0000313" key="2">
    <source>
        <dbReference type="Proteomes" id="UP000316639"/>
    </source>
</evidence>
<dbReference type="OrthoDB" id="3670391at2"/>